<dbReference type="EMBL" id="MU154545">
    <property type="protein sequence ID" value="KAF9497252.1"/>
    <property type="molecule type" value="Genomic_DNA"/>
</dbReference>
<evidence type="ECO:0000256" key="4">
    <source>
        <dbReference type="ARBA" id="ARBA00022729"/>
    </source>
</evidence>
<comment type="caution">
    <text evidence="10">The sequence shown here is derived from an EMBL/GenBank/DDBJ whole genome shotgun (WGS) entry which is preliminary data.</text>
</comment>
<evidence type="ECO:0000313" key="10">
    <source>
        <dbReference type="EMBL" id="KAF9497252.1"/>
    </source>
</evidence>
<dbReference type="InterPro" id="IPR029058">
    <property type="entry name" value="AB_hydrolase_fold"/>
</dbReference>
<feature type="signal peptide" evidence="9">
    <location>
        <begin position="1"/>
        <end position="21"/>
    </location>
</feature>
<dbReference type="PANTHER" id="PTHR11247:SF8">
    <property type="entry name" value="PALMITOYL-PROTEIN THIOESTERASE 1"/>
    <property type="match status" value="1"/>
</dbReference>
<evidence type="ECO:0000256" key="2">
    <source>
        <dbReference type="ARBA" id="ARBA00012423"/>
    </source>
</evidence>
<dbReference type="InterPro" id="IPR002472">
    <property type="entry name" value="Palm_thioest"/>
</dbReference>
<proteinExistence type="inferred from homology"/>
<keyword evidence="11" id="KW-1185">Reference proteome</keyword>
<evidence type="ECO:0000313" key="11">
    <source>
        <dbReference type="Proteomes" id="UP000807025"/>
    </source>
</evidence>
<protein>
    <recommendedName>
        <fullName evidence="3">Palmitoyl-protein thioesterase 1</fullName>
        <ecNumber evidence="2">3.1.2.22</ecNumber>
    </recommendedName>
    <alternativeName>
        <fullName evidence="8">Palmitoyl-protein hydrolase 1</fullName>
    </alternativeName>
</protein>
<dbReference type="GO" id="GO:0008474">
    <property type="term" value="F:palmitoyl-(protein) hydrolase activity"/>
    <property type="evidence" value="ECO:0007669"/>
    <property type="project" value="UniProtKB-EC"/>
</dbReference>
<dbReference type="AlphaFoldDB" id="A0A9P6A1B9"/>
<evidence type="ECO:0000256" key="9">
    <source>
        <dbReference type="SAM" id="SignalP"/>
    </source>
</evidence>
<evidence type="ECO:0000256" key="8">
    <source>
        <dbReference type="ARBA" id="ARBA00031934"/>
    </source>
</evidence>
<gene>
    <name evidence="10" type="ORF">BDN71DRAFT_1481843</name>
</gene>
<reference evidence="10" key="1">
    <citation type="submission" date="2020-11" db="EMBL/GenBank/DDBJ databases">
        <authorList>
            <consortium name="DOE Joint Genome Institute"/>
            <person name="Ahrendt S."/>
            <person name="Riley R."/>
            <person name="Andreopoulos W."/>
            <person name="Labutti K."/>
            <person name="Pangilinan J."/>
            <person name="Ruiz-Duenas F.J."/>
            <person name="Barrasa J.M."/>
            <person name="Sanchez-Garcia M."/>
            <person name="Camarero S."/>
            <person name="Miyauchi S."/>
            <person name="Serrano A."/>
            <person name="Linde D."/>
            <person name="Babiker R."/>
            <person name="Drula E."/>
            <person name="Ayuso-Fernandez I."/>
            <person name="Pacheco R."/>
            <person name="Padilla G."/>
            <person name="Ferreira P."/>
            <person name="Barriuso J."/>
            <person name="Kellner H."/>
            <person name="Castanera R."/>
            <person name="Alfaro M."/>
            <person name="Ramirez L."/>
            <person name="Pisabarro A.G."/>
            <person name="Kuo A."/>
            <person name="Tritt A."/>
            <person name="Lipzen A."/>
            <person name="He G."/>
            <person name="Yan M."/>
            <person name="Ng V."/>
            <person name="Cullen D."/>
            <person name="Martin F."/>
            <person name="Rosso M.-N."/>
            <person name="Henrissat B."/>
            <person name="Hibbett D."/>
            <person name="Martinez A.T."/>
            <person name="Grigoriev I.V."/>
        </authorList>
    </citation>
    <scope>NUCLEOTIDE SEQUENCE</scope>
    <source>
        <strain evidence="10">ATCC 90797</strain>
    </source>
</reference>
<evidence type="ECO:0000256" key="6">
    <source>
        <dbReference type="ARBA" id="ARBA00023157"/>
    </source>
</evidence>
<dbReference type="Pfam" id="PF02089">
    <property type="entry name" value="Palm_thioest"/>
    <property type="match status" value="1"/>
</dbReference>
<accession>A0A9P6A1B9</accession>
<sequence>MLLPLTLSFCALAAASPLVQSYRPLVLWHGLGDSHSSPGMLEFASLIGEMYPGIFIHSIYIEQDADADRKATFYGNVNSQVDVVNEQLNDIPELKDGFDAIGFSQGGQFLRAYVERYNDPPLHNLITFGSQHMGVSEVSECRRYDFLCQIARRAVKNGVYSKWAQENLIQAQYFRDPSNLETFLEANHFLTSINNEVVPIDGRNETYARNLASSEHLVLVLFTKDVTVIPKESAWFGSAAEPDESDGSFTVMRQKIFGSTTSDEETTIIPMRRQSLYLEDWIGLRTLDEQGRVILETCEGEHMQIGDCWKPLVKKFVGSLT</sequence>
<dbReference type="PRINTS" id="PR00414">
    <property type="entry name" value="PPTHIESTRASE"/>
</dbReference>
<keyword evidence="5" id="KW-0378">Hydrolase</keyword>
<dbReference type="OrthoDB" id="10263094at2759"/>
<keyword evidence="6" id="KW-1015">Disulfide bond</keyword>
<comment type="similarity">
    <text evidence="1">Belongs to the palmitoyl-protein thioesterase family.</text>
</comment>
<organism evidence="10 11">
    <name type="scientific">Pleurotus eryngii</name>
    <name type="common">Boletus of the steppes</name>
    <dbReference type="NCBI Taxonomy" id="5323"/>
    <lineage>
        <taxon>Eukaryota</taxon>
        <taxon>Fungi</taxon>
        <taxon>Dikarya</taxon>
        <taxon>Basidiomycota</taxon>
        <taxon>Agaricomycotina</taxon>
        <taxon>Agaricomycetes</taxon>
        <taxon>Agaricomycetidae</taxon>
        <taxon>Agaricales</taxon>
        <taxon>Pleurotineae</taxon>
        <taxon>Pleurotaceae</taxon>
        <taxon>Pleurotus</taxon>
    </lineage>
</organism>
<evidence type="ECO:0000256" key="5">
    <source>
        <dbReference type="ARBA" id="ARBA00022801"/>
    </source>
</evidence>
<dbReference type="Gene3D" id="3.40.50.1820">
    <property type="entry name" value="alpha/beta hydrolase"/>
    <property type="match status" value="1"/>
</dbReference>
<dbReference type="FunFam" id="3.40.50.1820:FF:000107">
    <property type="entry name" value="Palmitoyl-protein thioesterase 1"/>
    <property type="match status" value="1"/>
</dbReference>
<dbReference type="PANTHER" id="PTHR11247">
    <property type="entry name" value="PALMITOYL-PROTEIN THIOESTERASE/DOLICHYLDIPHOSPHATASE 1"/>
    <property type="match status" value="1"/>
</dbReference>
<keyword evidence="4 9" id="KW-0732">Signal</keyword>
<dbReference type="EC" id="3.1.2.22" evidence="2"/>
<evidence type="ECO:0000256" key="3">
    <source>
        <dbReference type="ARBA" id="ARBA00014212"/>
    </source>
</evidence>
<dbReference type="Proteomes" id="UP000807025">
    <property type="component" value="Unassembled WGS sequence"/>
</dbReference>
<keyword evidence="7" id="KW-0325">Glycoprotein</keyword>
<name>A0A9P6A1B9_PLEER</name>
<evidence type="ECO:0000256" key="1">
    <source>
        <dbReference type="ARBA" id="ARBA00010758"/>
    </source>
</evidence>
<feature type="chain" id="PRO_5040220028" description="Palmitoyl-protein thioesterase 1" evidence="9">
    <location>
        <begin position="22"/>
        <end position="321"/>
    </location>
</feature>
<dbReference type="SUPFAM" id="SSF53474">
    <property type="entry name" value="alpha/beta-Hydrolases"/>
    <property type="match status" value="1"/>
</dbReference>
<evidence type="ECO:0000256" key="7">
    <source>
        <dbReference type="ARBA" id="ARBA00023180"/>
    </source>
</evidence>